<organism evidence="2 3">
    <name type="scientific">Hymenobacter gelipurpurascens</name>
    <dbReference type="NCBI Taxonomy" id="89968"/>
    <lineage>
        <taxon>Bacteria</taxon>
        <taxon>Pseudomonadati</taxon>
        <taxon>Bacteroidota</taxon>
        <taxon>Cytophagia</taxon>
        <taxon>Cytophagales</taxon>
        <taxon>Hymenobacteraceae</taxon>
        <taxon>Hymenobacter</taxon>
    </lineage>
</organism>
<evidence type="ECO:0000313" key="3">
    <source>
        <dbReference type="Proteomes" id="UP000198131"/>
    </source>
</evidence>
<dbReference type="Proteomes" id="UP000198131">
    <property type="component" value="Unassembled WGS sequence"/>
</dbReference>
<accession>A0A212TQY6</accession>
<feature type="chain" id="PRO_5011305736" description="DUF2490 domain-containing protein" evidence="1">
    <location>
        <begin position="28"/>
        <end position="241"/>
    </location>
</feature>
<dbReference type="RefSeq" id="WP_088843521.1">
    <property type="nucleotide sequence ID" value="NZ_FYEW01000001.1"/>
</dbReference>
<proteinExistence type="predicted"/>
<keyword evidence="3" id="KW-1185">Reference proteome</keyword>
<evidence type="ECO:0008006" key="4">
    <source>
        <dbReference type="Google" id="ProtNLM"/>
    </source>
</evidence>
<evidence type="ECO:0000256" key="1">
    <source>
        <dbReference type="SAM" id="SignalP"/>
    </source>
</evidence>
<feature type="signal peptide" evidence="1">
    <location>
        <begin position="1"/>
        <end position="27"/>
    </location>
</feature>
<dbReference type="EMBL" id="FYEW01000001">
    <property type="protein sequence ID" value="SNC68427.1"/>
    <property type="molecule type" value="Genomic_DNA"/>
</dbReference>
<name>A0A212TQY6_9BACT</name>
<gene>
    <name evidence="2" type="ORF">SAMN06265337_2309</name>
</gene>
<reference evidence="3" key="1">
    <citation type="submission" date="2017-06" db="EMBL/GenBank/DDBJ databases">
        <authorList>
            <person name="Varghese N."/>
            <person name="Submissions S."/>
        </authorList>
    </citation>
    <scope>NUCLEOTIDE SEQUENCE [LARGE SCALE GENOMIC DNA]</scope>
    <source>
        <strain evidence="3">DSM 11116</strain>
    </source>
</reference>
<keyword evidence="1" id="KW-0732">Signal</keyword>
<evidence type="ECO:0000313" key="2">
    <source>
        <dbReference type="EMBL" id="SNC68427.1"/>
    </source>
</evidence>
<dbReference type="OrthoDB" id="912723at2"/>
<protein>
    <recommendedName>
        <fullName evidence="4">DUF2490 domain-containing protein</fullName>
    </recommendedName>
</protein>
<dbReference type="AlphaFoldDB" id="A0A212TQY6"/>
<sequence>MTTYFFPRASLLGLFLLLLFASQSALGQVAAPDSSRISYEEEESDQSDFNLKERYNYLIRSQIEESQLWKLGLNDVGYDFGRFRYGVYLIYERKLGTLFSVLGELNPTAQPGWQFVYNPSNQQFTRYTKRYFDMGAQVAGRYYYNLKKRIRQGKSANNFSANYFSAAIQTNISYIPYSDVEKYYANTATPSMCYGLQRRLGRYGFVDGNVGLQWTPIMRHASWHFDPELMAEFRIGLALGK</sequence>